<dbReference type="RefSeq" id="XP_065458497.1">
    <property type="nucleotide sequence ID" value="XM_065602425.1"/>
</dbReference>
<protein>
    <submittedName>
        <fullName evidence="1">Uncharacterized protein</fullName>
    </submittedName>
</protein>
<keyword evidence="2" id="KW-1185">Reference proteome</keyword>
<accession>A0ABZ0NHK9</accession>
<dbReference type="EMBL" id="CP134185">
    <property type="protein sequence ID" value="WPA99032.1"/>
    <property type="molecule type" value="Genomic_DNA"/>
</dbReference>
<evidence type="ECO:0000313" key="2">
    <source>
        <dbReference type="Proteomes" id="UP001302367"/>
    </source>
</evidence>
<evidence type="ECO:0000313" key="1">
    <source>
        <dbReference type="EMBL" id="WPA99032.1"/>
    </source>
</evidence>
<organism evidence="1 2">
    <name type="scientific">Cercospora beticola</name>
    <name type="common">Sugarbeet leaf spot fungus</name>
    <dbReference type="NCBI Taxonomy" id="122368"/>
    <lineage>
        <taxon>Eukaryota</taxon>
        <taxon>Fungi</taxon>
        <taxon>Dikarya</taxon>
        <taxon>Ascomycota</taxon>
        <taxon>Pezizomycotina</taxon>
        <taxon>Dothideomycetes</taxon>
        <taxon>Dothideomycetidae</taxon>
        <taxon>Mycosphaerellales</taxon>
        <taxon>Mycosphaerellaceae</taxon>
        <taxon>Cercospora</taxon>
    </lineage>
</organism>
<reference evidence="1 2" key="1">
    <citation type="submission" date="2023-09" db="EMBL/GenBank/DDBJ databases">
        <title>Complete-Gapless Cercospora beticola genome.</title>
        <authorList>
            <person name="Wyatt N.A."/>
            <person name="Spanner R.E."/>
            <person name="Bolton M.D."/>
        </authorList>
    </citation>
    <scope>NUCLEOTIDE SEQUENCE [LARGE SCALE GENOMIC DNA]</scope>
    <source>
        <strain evidence="1">Cb09-40</strain>
    </source>
</reference>
<sequence>MSLLYQPGSTGHWQATPDELESTHEVISDLLGVRMPIRPESMRRESTRRLSVSRPIATVELLGRPYRIPDPCPKQFYRELTYLSDEEIIEKYKLVPCEPDLCRAARRLSVASKSSAASSNVSR</sequence>
<gene>
    <name evidence="1" type="ORF">RHO25_003646</name>
</gene>
<name>A0ABZ0NHK9_CERBT</name>
<dbReference type="GeneID" id="90643985"/>
<proteinExistence type="predicted"/>
<dbReference type="Proteomes" id="UP001302367">
    <property type="component" value="Chromosome 2"/>
</dbReference>